<gene>
    <name evidence="2" type="ORF">AB6A40_005165</name>
</gene>
<dbReference type="EMBL" id="JBGFUD010003220">
    <property type="protein sequence ID" value="MFH4978456.1"/>
    <property type="molecule type" value="Genomic_DNA"/>
</dbReference>
<protein>
    <submittedName>
        <fullName evidence="2">Uncharacterized protein</fullName>
    </submittedName>
</protein>
<accession>A0ABD6EFL0</accession>
<keyword evidence="1" id="KW-1133">Transmembrane helix</keyword>
<sequence length="323" mass="36583">MKSAETPFTSTVHRDGGDDDATVRIGIFASSVFLISLVVSLLVAAAISVWVKSDADIVSQDDRQRNIAKALYGSSFYLCNTTMEEASAKYVSPFRTLQVRAQPAILVRTAVLISSSCLMFCAWYRGCLILHSMVSEPSRPILFLIHSCLPLTVMHIWTMAVVVMHQIRLDAIIDLFITHNTAVFFSMAFMLLHICLDLCADHREGVIFSRRFHVRFACMLINLYITRPLNNSVLSYFETSDIVPCHPYVTFSPAFLEYAFIIVHLLFYSTFFVDVKDAEAVVRSDECVYIDESDIDLYEPKDYQIRVQTNVISSRPVITLVKK</sequence>
<proteinExistence type="predicted"/>
<evidence type="ECO:0000256" key="1">
    <source>
        <dbReference type="SAM" id="Phobius"/>
    </source>
</evidence>
<evidence type="ECO:0000313" key="2">
    <source>
        <dbReference type="EMBL" id="MFH4978456.1"/>
    </source>
</evidence>
<feature type="transmembrane region" description="Helical" evidence="1">
    <location>
        <begin position="141"/>
        <end position="163"/>
    </location>
</feature>
<dbReference type="AlphaFoldDB" id="A0ABD6EFL0"/>
<keyword evidence="1" id="KW-0472">Membrane</keyword>
<organism evidence="2 3">
    <name type="scientific">Gnathostoma spinigerum</name>
    <dbReference type="NCBI Taxonomy" id="75299"/>
    <lineage>
        <taxon>Eukaryota</taxon>
        <taxon>Metazoa</taxon>
        <taxon>Ecdysozoa</taxon>
        <taxon>Nematoda</taxon>
        <taxon>Chromadorea</taxon>
        <taxon>Rhabditida</taxon>
        <taxon>Spirurina</taxon>
        <taxon>Gnathostomatomorpha</taxon>
        <taxon>Gnathostomatoidea</taxon>
        <taxon>Gnathostomatidae</taxon>
        <taxon>Gnathostoma</taxon>
    </lineage>
</organism>
<reference evidence="2 3" key="1">
    <citation type="submission" date="2024-08" db="EMBL/GenBank/DDBJ databases">
        <title>Gnathostoma spinigerum genome.</title>
        <authorList>
            <person name="Gonzalez-Bertolin B."/>
            <person name="Monzon S."/>
            <person name="Zaballos A."/>
            <person name="Jimenez P."/>
            <person name="Dekumyoy P."/>
            <person name="Varona S."/>
            <person name="Cuesta I."/>
            <person name="Sumanam S."/>
            <person name="Adisakwattana P."/>
            <person name="Gasser R.B."/>
            <person name="Hernandez-Gonzalez A."/>
            <person name="Young N.D."/>
            <person name="Perteguer M.J."/>
        </authorList>
    </citation>
    <scope>NUCLEOTIDE SEQUENCE [LARGE SCALE GENOMIC DNA]</scope>
    <source>
        <strain evidence="2">AL3</strain>
        <tissue evidence="2">Liver</tissue>
    </source>
</reference>
<comment type="caution">
    <text evidence="2">The sequence shown here is derived from an EMBL/GenBank/DDBJ whole genome shotgun (WGS) entry which is preliminary data.</text>
</comment>
<keyword evidence="1" id="KW-0812">Transmembrane</keyword>
<feature type="transmembrane region" description="Helical" evidence="1">
    <location>
        <begin position="175"/>
        <end position="194"/>
    </location>
</feature>
<keyword evidence="3" id="KW-1185">Reference proteome</keyword>
<feature type="transmembrane region" description="Helical" evidence="1">
    <location>
        <begin position="105"/>
        <end position="126"/>
    </location>
</feature>
<evidence type="ECO:0000313" key="3">
    <source>
        <dbReference type="Proteomes" id="UP001608902"/>
    </source>
</evidence>
<dbReference type="Proteomes" id="UP001608902">
    <property type="component" value="Unassembled WGS sequence"/>
</dbReference>
<name>A0ABD6EFL0_9BILA</name>
<feature type="transmembrane region" description="Helical" evidence="1">
    <location>
        <begin position="25"/>
        <end position="51"/>
    </location>
</feature>